<dbReference type="Pfam" id="PF21467">
    <property type="entry name" value="BetaGal_gal-bd"/>
    <property type="match status" value="1"/>
</dbReference>
<dbReference type="InterPro" id="IPR008979">
    <property type="entry name" value="Galactose-bd-like_sf"/>
</dbReference>
<evidence type="ECO:0000256" key="3">
    <source>
        <dbReference type="ARBA" id="ARBA00012756"/>
    </source>
</evidence>
<dbReference type="FunFam" id="3.20.20.80:FF:000006">
    <property type="entry name" value="Beta-galactosidase"/>
    <property type="match status" value="1"/>
</dbReference>
<accession>A0AAD5T315</accession>
<comment type="catalytic activity">
    <reaction evidence="1 7">
        <text>Hydrolysis of terminal non-reducing beta-D-galactose residues in beta-D-galactosides.</text>
        <dbReference type="EC" id="3.2.1.23"/>
    </reaction>
</comment>
<dbReference type="InterPro" id="IPR017853">
    <property type="entry name" value="GH"/>
</dbReference>
<evidence type="ECO:0000313" key="14">
    <source>
        <dbReference type="Proteomes" id="UP001211907"/>
    </source>
</evidence>
<dbReference type="Gene3D" id="3.20.20.80">
    <property type="entry name" value="Glycosidases"/>
    <property type="match status" value="1"/>
</dbReference>
<keyword evidence="10" id="KW-1133">Transmembrane helix</keyword>
<dbReference type="InterPro" id="IPR019801">
    <property type="entry name" value="Glyco_hydro_35_CS"/>
</dbReference>
<dbReference type="EC" id="3.2.1.23" evidence="3 7"/>
<evidence type="ECO:0000256" key="2">
    <source>
        <dbReference type="ARBA" id="ARBA00009809"/>
    </source>
</evidence>
<comment type="caution">
    <text evidence="13">The sequence shown here is derived from an EMBL/GenBank/DDBJ whole genome shotgun (WGS) entry which is preliminary data.</text>
</comment>
<feature type="transmembrane region" description="Helical" evidence="10">
    <location>
        <begin position="67"/>
        <end position="88"/>
    </location>
</feature>
<organism evidence="13 14">
    <name type="scientific">Physocladia obscura</name>
    <dbReference type="NCBI Taxonomy" id="109957"/>
    <lineage>
        <taxon>Eukaryota</taxon>
        <taxon>Fungi</taxon>
        <taxon>Fungi incertae sedis</taxon>
        <taxon>Chytridiomycota</taxon>
        <taxon>Chytridiomycota incertae sedis</taxon>
        <taxon>Chytridiomycetes</taxon>
        <taxon>Chytridiales</taxon>
        <taxon>Chytriomycetaceae</taxon>
        <taxon>Physocladia</taxon>
    </lineage>
</organism>
<dbReference type="PROSITE" id="PS01182">
    <property type="entry name" value="GLYCOSYL_HYDROL_F35"/>
    <property type="match status" value="1"/>
</dbReference>
<dbReference type="PANTHER" id="PTHR23421">
    <property type="entry name" value="BETA-GALACTOSIDASE RELATED"/>
    <property type="match status" value="1"/>
</dbReference>
<dbReference type="InterPro" id="IPR031330">
    <property type="entry name" value="Gly_Hdrlase_35_cat"/>
</dbReference>
<evidence type="ECO:0000256" key="1">
    <source>
        <dbReference type="ARBA" id="ARBA00001412"/>
    </source>
</evidence>
<keyword evidence="10" id="KW-0472">Membrane</keyword>
<dbReference type="AlphaFoldDB" id="A0AAD5T315"/>
<dbReference type="SUPFAM" id="SSF49785">
    <property type="entry name" value="Galactose-binding domain-like"/>
    <property type="match status" value="1"/>
</dbReference>
<dbReference type="Proteomes" id="UP001211907">
    <property type="component" value="Unassembled WGS sequence"/>
</dbReference>
<gene>
    <name evidence="13" type="ORF">HK100_009722</name>
</gene>
<evidence type="ECO:0000256" key="7">
    <source>
        <dbReference type="RuleBase" id="RU000675"/>
    </source>
</evidence>
<feature type="domain" description="Glycoside hydrolase 35 catalytic" evidence="11">
    <location>
        <begin position="118"/>
        <end position="424"/>
    </location>
</feature>
<feature type="domain" description="Beta-galactosidase galactose-binding" evidence="12">
    <location>
        <begin position="839"/>
        <end position="905"/>
    </location>
</feature>
<protein>
    <recommendedName>
        <fullName evidence="3 7">Beta-galactosidase</fullName>
        <ecNumber evidence="3 7">3.2.1.23</ecNumber>
    </recommendedName>
</protein>
<keyword evidence="4" id="KW-0732">Signal</keyword>
<dbReference type="EMBL" id="JADGJH010000509">
    <property type="protein sequence ID" value="KAJ3127481.1"/>
    <property type="molecule type" value="Genomic_DNA"/>
</dbReference>
<dbReference type="InterPro" id="IPR001944">
    <property type="entry name" value="Glycoside_Hdrlase_35"/>
</dbReference>
<dbReference type="GO" id="GO:0004565">
    <property type="term" value="F:beta-galactosidase activity"/>
    <property type="evidence" value="ECO:0007669"/>
    <property type="project" value="UniProtKB-EC"/>
</dbReference>
<dbReference type="Pfam" id="PF01301">
    <property type="entry name" value="Glyco_hydro_35"/>
    <property type="match status" value="1"/>
</dbReference>
<name>A0AAD5T315_9FUNG</name>
<keyword evidence="10" id="KW-0812">Transmembrane</keyword>
<keyword evidence="5 7" id="KW-0378">Hydrolase</keyword>
<dbReference type="SUPFAM" id="SSF51445">
    <property type="entry name" value="(Trans)glycosidases"/>
    <property type="match status" value="1"/>
</dbReference>
<evidence type="ECO:0000259" key="11">
    <source>
        <dbReference type="Pfam" id="PF01301"/>
    </source>
</evidence>
<sequence>MASKQKSRPPLAFAFASDTSDSDTESPTRTETSSSNSASTVIIDENRPLLGYTRNTAAKSQSTSRRLLFLFASVAAVLLLVFPALLIVTDNTSQPSVPTIPAPPPPKPKNISYTTRAILINNEPQLLFVATIHYPRSHPSVWPQLLHRIKLAGNNAIDTYVFWNLHEPVQGEYDFSVESANLPLFLQLANEAGLHVILRIGPYVCAEWSFGGLPVWLLDEKKFPGLRIRTFEIQFMSLMAGFIEKTLEVVDRYLASNGGPIILLQIENEYGLIANEMGPDGLKYIKWAGTYAKSLNTSVPWIMCQQNNVPTVINTVNGMYADNWIDGHRKRFPEQPALFTELWTGWFQQWGQGRFTRYAEDLAFSSARFIAKGGTYIGYYMWHGGTNFGRWGSGWKTTSYDYDALLNEYGFPNNPKHNHLADLHYVCNKYKYLILSQEPKFYLLGKDAEAHVYGNLNLEIPNDTTTALVFLSNTNSHQEADVFFGRQTFTLPQWSVSIYLKDESGMYLLYCTASPKPILSVFEEKETDPILTAVLKDLAHRKPRFKIPQLDTYSLQLSYLEALATARSLPHRTDLILSAIIQSVSYIRESVGIWDNSTSITSHVPLEQVRISLDASDYMWYVRRNIPVKGDRKANIRFEGGVQDVAHVYFDGEAVGNAGGLYDGGLSECKVPSGLTGKSYDLEIDLDNISEKWKKKNPRKRKGGNKDDDENDNHELAVLVGLAGLCNYGADMGDIQRGIKGTVKVNKLDVTKGEWLQQVGLKGERFGYHTGSKSQALWQPYADSESWLRNTPLIWFKISFPKTELLALHEKALQTQTATQLFQANKNFSNQSVVPIITFVLNLSTMGRGLAFVNGKAVGRFWNLKAECSNVPCKYPDSATAGGESCADGCGYPSQRWYNVPTAWILESGDTVEVVLFDEVGGNPLGISFGVVSG</sequence>
<evidence type="ECO:0000259" key="12">
    <source>
        <dbReference type="Pfam" id="PF21467"/>
    </source>
</evidence>
<dbReference type="InterPro" id="IPR048913">
    <property type="entry name" value="BetaGal_gal-bd"/>
</dbReference>
<dbReference type="Gene3D" id="2.60.120.260">
    <property type="entry name" value="Galactose-binding domain-like"/>
    <property type="match status" value="1"/>
</dbReference>
<comment type="similarity">
    <text evidence="2 8">Belongs to the glycosyl hydrolase 35 family.</text>
</comment>
<evidence type="ECO:0000313" key="13">
    <source>
        <dbReference type="EMBL" id="KAJ3127481.1"/>
    </source>
</evidence>
<evidence type="ECO:0000256" key="9">
    <source>
        <dbReference type="SAM" id="MobiDB-lite"/>
    </source>
</evidence>
<evidence type="ECO:0000256" key="4">
    <source>
        <dbReference type="ARBA" id="ARBA00022729"/>
    </source>
</evidence>
<evidence type="ECO:0000256" key="10">
    <source>
        <dbReference type="SAM" id="Phobius"/>
    </source>
</evidence>
<dbReference type="PRINTS" id="PR00742">
    <property type="entry name" value="GLHYDRLASE35"/>
</dbReference>
<evidence type="ECO:0000256" key="8">
    <source>
        <dbReference type="RuleBase" id="RU003679"/>
    </source>
</evidence>
<reference evidence="13" key="1">
    <citation type="submission" date="2020-05" db="EMBL/GenBank/DDBJ databases">
        <title>Phylogenomic resolution of chytrid fungi.</title>
        <authorList>
            <person name="Stajich J.E."/>
            <person name="Amses K."/>
            <person name="Simmons R."/>
            <person name="Seto K."/>
            <person name="Myers J."/>
            <person name="Bonds A."/>
            <person name="Quandt C.A."/>
            <person name="Barry K."/>
            <person name="Liu P."/>
            <person name="Grigoriev I."/>
            <person name="Longcore J.E."/>
            <person name="James T.Y."/>
        </authorList>
    </citation>
    <scope>NUCLEOTIDE SEQUENCE</scope>
    <source>
        <strain evidence="13">JEL0513</strain>
    </source>
</reference>
<dbReference type="GO" id="GO:0005975">
    <property type="term" value="P:carbohydrate metabolic process"/>
    <property type="evidence" value="ECO:0007669"/>
    <property type="project" value="InterPro"/>
</dbReference>
<evidence type="ECO:0000256" key="5">
    <source>
        <dbReference type="ARBA" id="ARBA00022801"/>
    </source>
</evidence>
<proteinExistence type="inferred from homology"/>
<keyword evidence="14" id="KW-1185">Reference proteome</keyword>
<evidence type="ECO:0000256" key="6">
    <source>
        <dbReference type="ARBA" id="ARBA00023295"/>
    </source>
</evidence>
<feature type="compositionally biased region" description="Low complexity" evidence="9">
    <location>
        <begin position="25"/>
        <end position="37"/>
    </location>
</feature>
<keyword evidence="6 7" id="KW-0326">Glycosidase</keyword>
<feature type="region of interest" description="Disordered" evidence="9">
    <location>
        <begin position="1"/>
        <end position="40"/>
    </location>
</feature>